<evidence type="ECO:0000313" key="1">
    <source>
        <dbReference type="EMBL" id="OLS61560.1"/>
    </source>
</evidence>
<proteinExistence type="predicted"/>
<accession>A0A1Q9R2C9</accession>
<organism evidence="1 2">
    <name type="scientific">Pseudomonas putida</name>
    <name type="common">Arthrobacter siderocapsulatus</name>
    <dbReference type="NCBI Taxonomy" id="303"/>
    <lineage>
        <taxon>Bacteria</taxon>
        <taxon>Pseudomonadati</taxon>
        <taxon>Pseudomonadota</taxon>
        <taxon>Gammaproteobacteria</taxon>
        <taxon>Pseudomonadales</taxon>
        <taxon>Pseudomonadaceae</taxon>
        <taxon>Pseudomonas</taxon>
    </lineage>
</organism>
<evidence type="ECO:0000313" key="2">
    <source>
        <dbReference type="Proteomes" id="UP000186736"/>
    </source>
</evidence>
<dbReference type="Proteomes" id="UP000186736">
    <property type="component" value="Unassembled WGS sequence"/>
</dbReference>
<gene>
    <name evidence="1" type="ORF">PSEMO_36270</name>
</gene>
<name>A0A1Q9R2C9_PSEPU</name>
<dbReference type="EMBL" id="MKZO01000031">
    <property type="protein sequence ID" value="OLS61560.1"/>
    <property type="molecule type" value="Genomic_DNA"/>
</dbReference>
<reference evidence="1 2" key="1">
    <citation type="submission" date="2016-10" db="EMBL/GenBank/DDBJ databases">
        <title>Genome Sequence of Pseudomonas putida GM4FR.</title>
        <authorList>
            <person name="Poehlein A."/>
            <person name="Wemheuer F."/>
            <person name="Hollensteiner J."/>
            <person name="Wemheuer B."/>
        </authorList>
    </citation>
    <scope>NUCLEOTIDE SEQUENCE [LARGE SCALE GENOMIC DNA]</scope>
    <source>
        <strain evidence="1 2">GM4FR</strain>
    </source>
</reference>
<comment type="caution">
    <text evidence="1">The sequence shown here is derived from an EMBL/GenBank/DDBJ whole genome shotgun (WGS) entry which is preliminary data.</text>
</comment>
<dbReference type="AlphaFoldDB" id="A0A1Q9R2C9"/>
<sequence>MEDVRDNPYYQALAAFVAEAAAMGVDVDEVTRRAVDGLHTGKPYAIRIGDCSAAGAVALKETVESYKYMLTV</sequence>
<protein>
    <submittedName>
        <fullName evidence="1">Uncharacterized protein</fullName>
    </submittedName>
</protein>
<dbReference type="RefSeq" id="WP_075804406.1">
    <property type="nucleotide sequence ID" value="NZ_MKZO01000031.1"/>
</dbReference>